<dbReference type="CDD" id="cd02185">
    <property type="entry name" value="AroH"/>
    <property type="match status" value="1"/>
</dbReference>
<gene>
    <name evidence="4" type="ORF">BU204_31980</name>
</gene>
<keyword evidence="2 3" id="KW-0057">Aromatic amino acid biosynthesis</keyword>
<dbReference type="PROSITE" id="PS51167">
    <property type="entry name" value="CHORISMATE_MUT_1"/>
    <property type="match status" value="1"/>
</dbReference>
<dbReference type="OrthoDB" id="9802232at2"/>
<dbReference type="EMBL" id="MSIE01000077">
    <property type="protein sequence ID" value="OLF10336.1"/>
    <property type="molecule type" value="Genomic_DNA"/>
</dbReference>
<dbReference type="STRING" id="1912961.BU204_31980"/>
<dbReference type="SUPFAM" id="SSF55298">
    <property type="entry name" value="YjgF-like"/>
    <property type="match status" value="1"/>
</dbReference>
<organism evidence="4 5">
    <name type="scientific">Actinophytocola xanthii</name>
    <dbReference type="NCBI Taxonomy" id="1912961"/>
    <lineage>
        <taxon>Bacteria</taxon>
        <taxon>Bacillati</taxon>
        <taxon>Actinomycetota</taxon>
        <taxon>Actinomycetes</taxon>
        <taxon>Pseudonocardiales</taxon>
        <taxon>Pseudonocardiaceae</taxon>
    </lineage>
</organism>
<evidence type="ECO:0000256" key="1">
    <source>
        <dbReference type="NCBIfam" id="TIGR01796"/>
    </source>
</evidence>
<dbReference type="GO" id="GO:0009073">
    <property type="term" value="P:aromatic amino acid family biosynthetic process"/>
    <property type="evidence" value="ECO:0007669"/>
    <property type="project" value="UniProtKB-UniRule"/>
</dbReference>
<keyword evidence="3" id="KW-0413">Isomerase</keyword>
<comment type="catalytic activity">
    <reaction evidence="3">
        <text>chorismate = prephenate</text>
        <dbReference type="Rhea" id="RHEA:13897"/>
        <dbReference type="ChEBI" id="CHEBI:29748"/>
        <dbReference type="ChEBI" id="CHEBI:29934"/>
        <dbReference type="EC" id="5.4.99.5"/>
    </reaction>
</comment>
<name>A0A1Q8C7L3_9PSEU</name>
<dbReference type="Pfam" id="PF07736">
    <property type="entry name" value="CM_1"/>
    <property type="match status" value="1"/>
</dbReference>
<evidence type="ECO:0000256" key="2">
    <source>
        <dbReference type="PIRSR" id="PIRSR005965-1"/>
    </source>
</evidence>
<dbReference type="EC" id="5.4.99.5" evidence="1 3"/>
<evidence type="ECO:0000313" key="4">
    <source>
        <dbReference type="EMBL" id="OLF10336.1"/>
    </source>
</evidence>
<dbReference type="PANTHER" id="PTHR21164">
    <property type="entry name" value="CHORISMATE MUTASE"/>
    <property type="match status" value="1"/>
</dbReference>
<dbReference type="GO" id="GO:0008652">
    <property type="term" value="P:amino acid biosynthetic process"/>
    <property type="evidence" value="ECO:0007669"/>
    <property type="project" value="UniProtKB-UniRule"/>
</dbReference>
<dbReference type="Gene3D" id="3.30.1330.40">
    <property type="entry name" value="RutC-like"/>
    <property type="match status" value="1"/>
</dbReference>
<dbReference type="RefSeq" id="WP_075129529.1">
    <property type="nucleotide sequence ID" value="NZ_MSIE01000077.1"/>
</dbReference>
<feature type="binding site" evidence="2">
    <location>
        <position position="107"/>
    </location>
    <ligand>
        <name>prephenate</name>
        <dbReference type="ChEBI" id="CHEBI:29934"/>
    </ligand>
</feature>
<dbReference type="PIRSF" id="PIRSF005965">
    <property type="entry name" value="Chor_mut_AroH"/>
    <property type="match status" value="1"/>
</dbReference>
<feature type="binding site" evidence="2">
    <location>
        <position position="89"/>
    </location>
    <ligand>
        <name>prephenate</name>
        <dbReference type="ChEBI" id="CHEBI:29934"/>
    </ligand>
</feature>
<proteinExistence type="predicted"/>
<dbReference type="GO" id="GO:0004106">
    <property type="term" value="F:chorismate mutase activity"/>
    <property type="evidence" value="ECO:0007669"/>
    <property type="project" value="UniProtKB-UniRule"/>
</dbReference>
<dbReference type="Proteomes" id="UP000185596">
    <property type="component" value="Unassembled WGS sequence"/>
</dbReference>
<comment type="caution">
    <text evidence="4">The sequence shown here is derived from an EMBL/GenBank/DDBJ whole genome shotgun (WGS) entry which is preliminary data.</text>
</comment>
<reference evidence="4 5" key="1">
    <citation type="submission" date="2016-12" db="EMBL/GenBank/DDBJ databases">
        <title>The draft genome sequence of Actinophytocola sp. 11-183.</title>
        <authorList>
            <person name="Wang W."/>
            <person name="Yuan L."/>
        </authorList>
    </citation>
    <scope>NUCLEOTIDE SEQUENCE [LARGE SCALE GENOMIC DNA]</scope>
    <source>
        <strain evidence="4 5">11-183</strain>
    </source>
</reference>
<dbReference type="AlphaFoldDB" id="A0A1Q8C7L3"/>
<dbReference type="NCBIfam" id="TIGR01796">
    <property type="entry name" value="CM_mono_aroH"/>
    <property type="match status" value="1"/>
</dbReference>
<evidence type="ECO:0000256" key="3">
    <source>
        <dbReference type="PROSITE-ProRule" id="PRU00514"/>
    </source>
</evidence>
<dbReference type="InterPro" id="IPR035959">
    <property type="entry name" value="RutC-like_sf"/>
</dbReference>
<sequence>MSVRAVRGATQVDRDDPALIAEGTTELLTEVIGRNGLDPDDLISVVFTVTPDLTSGFPAAAARALGLTDLPLLCATEIDVPHAPRRVVRLLAHVESDRPRAAIRHVYLRGAAALRPDLAA</sequence>
<keyword evidence="5" id="KW-1185">Reference proteome</keyword>
<dbReference type="InterPro" id="IPR008243">
    <property type="entry name" value="Chorismate_mutase_AroH"/>
</dbReference>
<accession>A0A1Q8C7L3</accession>
<dbReference type="PANTHER" id="PTHR21164:SF0">
    <property type="entry name" value="CHORISMATE MUTASE AROH"/>
    <property type="match status" value="1"/>
</dbReference>
<keyword evidence="2 3" id="KW-0028">Amino-acid biosynthesis</keyword>
<dbReference type="GO" id="GO:0046417">
    <property type="term" value="P:chorismate metabolic process"/>
    <property type="evidence" value="ECO:0007669"/>
    <property type="project" value="TreeGrafter"/>
</dbReference>
<feature type="binding site" evidence="2">
    <location>
        <position position="7"/>
    </location>
    <ligand>
        <name>prephenate</name>
        <dbReference type="ChEBI" id="CHEBI:29934"/>
    </ligand>
</feature>
<evidence type="ECO:0000313" key="5">
    <source>
        <dbReference type="Proteomes" id="UP000185596"/>
    </source>
</evidence>
<protein>
    <recommendedName>
        <fullName evidence="1 3">chorismate mutase</fullName>
        <ecNumber evidence="1 3">5.4.99.5</ecNumber>
    </recommendedName>
</protein>